<feature type="transmembrane region" description="Helical" evidence="6">
    <location>
        <begin position="323"/>
        <end position="340"/>
    </location>
</feature>
<dbReference type="PANTHER" id="PTHR32196">
    <property type="entry name" value="ABC TRANSPORTER PERMEASE PROTEIN YPHD-RELATED-RELATED"/>
    <property type="match status" value="1"/>
</dbReference>
<name>A0A239NI17_9ACTN</name>
<accession>A0A239NI17</accession>
<gene>
    <name evidence="7" type="ORF">SAMN05443665_104154</name>
</gene>
<keyword evidence="2" id="KW-1003">Cell membrane</keyword>
<feature type="transmembrane region" description="Helical" evidence="6">
    <location>
        <begin position="122"/>
        <end position="143"/>
    </location>
</feature>
<comment type="subcellular location">
    <subcellularLocation>
        <location evidence="1">Cell membrane</location>
        <topology evidence="1">Multi-pass membrane protein</topology>
    </subcellularLocation>
</comment>
<dbReference type="GO" id="GO:0005886">
    <property type="term" value="C:plasma membrane"/>
    <property type="evidence" value="ECO:0007669"/>
    <property type="project" value="UniProtKB-SubCell"/>
</dbReference>
<keyword evidence="3 6" id="KW-0812">Transmembrane</keyword>
<evidence type="ECO:0000256" key="3">
    <source>
        <dbReference type="ARBA" id="ARBA00022692"/>
    </source>
</evidence>
<proteinExistence type="predicted"/>
<sequence>MSEAKRGERGVVPPQETGVNAVISVASRGRSLVPRRRHVPVLVTLGLFLAAFAAGAIRYPNFGTTQVFLDLFIDNGFLIVVAVGMTFVILTGGIDLSVGSMVALSGMLCAIGTMKLHLPAPVVIPLVLAFGTLFGTAMGYMIHVFQVQPFIATLAGMFLARGLCLTLSENQISIDNGFFDTLALNSLHLPGGDHISYGALTALVVFAIGAVVLQWTRTGRNVYAVGGNEQSAMLMGLPVGRTKIQVYAISGFCSALGGVLFALYTLSGDPTHAIGMELDAIAAVVIGGTVLTGGSGYLVGSVLGVLVLGVIKTILSFEGTLSSWWTRIAIGVLLFGFIALQRLIGARRRTRTAAT</sequence>
<dbReference type="GO" id="GO:0022857">
    <property type="term" value="F:transmembrane transporter activity"/>
    <property type="evidence" value="ECO:0007669"/>
    <property type="project" value="InterPro"/>
</dbReference>
<dbReference type="Pfam" id="PF02653">
    <property type="entry name" value="BPD_transp_2"/>
    <property type="match status" value="1"/>
</dbReference>
<evidence type="ECO:0000313" key="7">
    <source>
        <dbReference type="EMBL" id="SNT54192.1"/>
    </source>
</evidence>
<feature type="transmembrane region" description="Helical" evidence="6">
    <location>
        <begin position="195"/>
        <end position="215"/>
    </location>
</feature>
<reference evidence="7 8" key="1">
    <citation type="submission" date="2017-06" db="EMBL/GenBank/DDBJ databases">
        <authorList>
            <person name="Kim H.J."/>
            <person name="Triplett B.A."/>
        </authorList>
    </citation>
    <scope>NUCLEOTIDE SEQUENCE [LARGE SCALE GENOMIC DNA]</scope>
    <source>
        <strain evidence="7 8">DSM 44715</strain>
    </source>
</reference>
<evidence type="ECO:0000313" key="8">
    <source>
        <dbReference type="Proteomes" id="UP000198318"/>
    </source>
</evidence>
<evidence type="ECO:0000256" key="5">
    <source>
        <dbReference type="ARBA" id="ARBA00023136"/>
    </source>
</evidence>
<dbReference type="AlphaFoldDB" id="A0A239NI17"/>
<evidence type="ECO:0000256" key="4">
    <source>
        <dbReference type="ARBA" id="ARBA00022989"/>
    </source>
</evidence>
<protein>
    <submittedName>
        <fullName evidence="7">Monosaccharide ABC transporter membrane protein, CUT2 family</fullName>
    </submittedName>
</protein>
<evidence type="ECO:0000256" key="6">
    <source>
        <dbReference type="SAM" id="Phobius"/>
    </source>
</evidence>
<evidence type="ECO:0000256" key="1">
    <source>
        <dbReference type="ARBA" id="ARBA00004651"/>
    </source>
</evidence>
<dbReference type="EMBL" id="FZOR01000041">
    <property type="protein sequence ID" value="SNT54192.1"/>
    <property type="molecule type" value="Genomic_DNA"/>
</dbReference>
<feature type="transmembrane region" description="Helical" evidence="6">
    <location>
        <begin position="278"/>
        <end position="311"/>
    </location>
</feature>
<dbReference type="PANTHER" id="PTHR32196:SF63">
    <property type="entry name" value="INNER MEMBRANE ABC TRANSPORTER PERMEASE PROTEIN YJFF"/>
    <property type="match status" value="1"/>
</dbReference>
<dbReference type="InterPro" id="IPR001851">
    <property type="entry name" value="ABC_transp_permease"/>
</dbReference>
<dbReference type="CDD" id="cd06579">
    <property type="entry name" value="TM_PBP1_transp_AraH_like"/>
    <property type="match status" value="1"/>
</dbReference>
<dbReference type="NCBIfam" id="NF008630">
    <property type="entry name" value="PRK11618.1"/>
    <property type="match status" value="1"/>
</dbReference>
<feature type="transmembrane region" description="Helical" evidence="6">
    <location>
        <begin position="38"/>
        <end position="57"/>
    </location>
</feature>
<evidence type="ECO:0000256" key="2">
    <source>
        <dbReference type="ARBA" id="ARBA00022475"/>
    </source>
</evidence>
<keyword evidence="5 6" id="KW-0472">Membrane</keyword>
<organism evidence="7 8">
    <name type="scientific">Actinomadura meyerae</name>
    <dbReference type="NCBI Taxonomy" id="240840"/>
    <lineage>
        <taxon>Bacteria</taxon>
        <taxon>Bacillati</taxon>
        <taxon>Actinomycetota</taxon>
        <taxon>Actinomycetes</taxon>
        <taxon>Streptosporangiales</taxon>
        <taxon>Thermomonosporaceae</taxon>
        <taxon>Actinomadura</taxon>
    </lineage>
</organism>
<keyword evidence="4 6" id="KW-1133">Transmembrane helix</keyword>
<feature type="transmembrane region" description="Helical" evidence="6">
    <location>
        <begin position="77"/>
        <end position="110"/>
    </location>
</feature>
<dbReference type="Proteomes" id="UP000198318">
    <property type="component" value="Unassembled WGS sequence"/>
</dbReference>
<feature type="transmembrane region" description="Helical" evidence="6">
    <location>
        <begin position="244"/>
        <end position="266"/>
    </location>
</feature>
<keyword evidence="8" id="KW-1185">Reference proteome</keyword>